<protein>
    <submittedName>
        <fullName evidence="1">60 kDa chaperonin</fullName>
    </submittedName>
</protein>
<accession>A0A0G0Z5N9</accession>
<dbReference type="Proteomes" id="UP000033986">
    <property type="component" value="Unassembled WGS sequence"/>
</dbReference>
<reference evidence="1 2" key="1">
    <citation type="journal article" date="2015" name="Nature">
        <title>rRNA introns, odd ribosomes, and small enigmatic genomes across a large radiation of phyla.</title>
        <authorList>
            <person name="Brown C.T."/>
            <person name="Hug L.A."/>
            <person name="Thomas B.C."/>
            <person name="Sharon I."/>
            <person name="Castelle C.J."/>
            <person name="Singh A."/>
            <person name="Wilkins M.J."/>
            <person name="Williams K.H."/>
            <person name="Banfield J.F."/>
        </authorList>
    </citation>
    <scope>NUCLEOTIDE SEQUENCE [LARGE SCALE GENOMIC DNA]</scope>
</reference>
<dbReference type="EMBL" id="LCDB01000016">
    <property type="protein sequence ID" value="KKS44030.1"/>
    <property type="molecule type" value="Genomic_DNA"/>
</dbReference>
<dbReference type="InterPro" id="IPR027413">
    <property type="entry name" value="GROEL-like_equatorial_sf"/>
</dbReference>
<evidence type="ECO:0000313" key="1">
    <source>
        <dbReference type="EMBL" id="KKS44030.1"/>
    </source>
</evidence>
<proteinExistence type="predicted"/>
<gene>
    <name evidence="1" type="ORF">UV07_C0016G0012</name>
</gene>
<dbReference type="PATRIC" id="fig|1618615.3.peg.455"/>
<comment type="caution">
    <text evidence="1">The sequence shown here is derived from an EMBL/GenBank/DDBJ whole genome shotgun (WGS) entry which is preliminary data.</text>
</comment>
<sequence length="55" mass="5712">MIKDGVIDPLKVTRSALQNAASIASMLLTSEFLVADLPEKNNPPAGGPPMGDMGM</sequence>
<organism evidence="1 2">
    <name type="scientific">Candidatus Azambacteria bacterium GW2011_GWB1_42_17</name>
    <dbReference type="NCBI Taxonomy" id="1618615"/>
    <lineage>
        <taxon>Bacteria</taxon>
        <taxon>Candidatus Azamiibacteriota</taxon>
    </lineage>
</organism>
<name>A0A0G0Z5N9_9BACT</name>
<dbReference type="AlphaFoldDB" id="A0A0G0Z5N9"/>
<dbReference type="SUPFAM" id="SSF48592">
    <property type="entry name" value="GroEL equatorial domain-like"/>
    <property type="match status" value="1"/>
</dbReference>
<dbReference type="Gene3D" id="1.10.560.10">
    <property type="entry name" value="GroEL-like equatorial domain"/>
    <property type="match status" value="1"/>
</dbReference>
<evidence type="ECO:0000313" key="2">
    <source>
        <dbReference type="Proteomes" id="UP000033986"/>
    </source>
</evidence>